<comment type="caution">
    <text evidence="2">The sequence shown here is derived from an EMBL/GenBank/DDBJ whole genome shotgun (WGS) entry which is preliminary data.</text>
</comment>
<dbReference type="PROSITE" id="PS50006">
    <property type="entry name" value="FHA_DOMAIN"/>
    <property type="match status" value="1"/>
</dbReference>
<proteinExistence type="predicted"/>
<feature type="domain" description="FHA" evidence="1">
    <location>
        <begin position="312"/>
        <end position="361"/>
    </location>
</feature>
<dbReference type="InterPro" id="IPR008984">
    <property type="entry name" value="SMAD_FHA_dom_sf"/>
</dbReference>
<protein>
    <submittedName>
        <fullName evidence="2">FHA domain-containing protein</fullName>
    </submittedName>
</protein>
<sequence length="385" mass="44683">MRSQILEIYFMEIEYKRELTKSYMCVKTDQDFLPFEKEILTRNSISGILPVNTTFADAATVCWYDITGMQAFDHALETEMMDSQMLTQFLVSLCGTLERLESFLLDPGHLWFSRESIFKNNRDGSFWFCYCPEGKENITEGFQKLMEYLLTKIDHKDQWAVKMAYHIYDQVIKEGYSLIAIRESLTYDNVAVEPVPDRAAENNRVEPEQTPHQVEKEKAMYKAEGKTRGIFQKVIEHFFLDVAKFKEYRKQLAKKKEKKNEIQPIVFEPEEEEVKMGRPTVLLADQRKTIRGVLRYEGNNQLPDLKIDTFPYVIGSAADCPGHVDCATISRHHAKITKVENVYFIEDMNSANGTKAGGTLLDYKVKVSLQANEILEFADEKFRFI</sequence>
<reference evidence="2 3" key="1">
    <citation type="submission" date="2018-08" db="EMBL/GenBank/DDBJ databases">
        <title>A genome reference for cultivated species of the human gut microbiota.</title>
        <authorList>
            <person name="Zou Y."/>
            <person name="Xue W."/>
            <person name="Luo G."/>
        </authorList>
    </citation>
    <scope>NUCLEOTIDE SEQUENCE [LARGE SCALE GENOMIC DNA]</scope>
    <source>
        <strain evidence="2 3">AF24-4</strain>
    </source>
</reference>
<dbReference type="AlphaFoldDB" id="A0A3R5YIE8"/>
<dbReference type="SMART" id="SM00240">
    <property type="entry name" value="FHA"/>
    <property type="match status" value="1"/>
</dbReference>
<name>A0A3R5YIE8_9FIRM</name>
<evidence type="ECO:0000259" key="1">
    <source>
        <dbReference type="PROSITE" id="PS50006"/>
    </source>
</evidence>
<dbReference type="InterPro" id="IPR000253">
    <property type="entry name" value="FHA_dom"/>
</dbReference>
<dbReference type="InterPro" id="IPR045962">
    <property type="entry name" value="DUF6382"/>
</dbReference>
<dbReference type="Pfam" id="PF00498">
    <property type="entry name" value="FHA"/>
    <property type="match status" value="1"/>
</dbReference>
<dbReference type="Gene3D" id="2.60.200.20">
    <property type="match status" value="1"/>
</dbReference>
<dbReference type="Pfam" id="PF19909">
    <property type="entry name" value="DUF6382"/>
    <property type="match status" value="1"/>
</dbReference>
<gene>
    <name evidence="2" type="ORF">DWY29_13875</name>
</gene>
<evidence type="ECO:0000313" key="3">
    <source>
        <dbReference type="Proteomes" id="UP000285820"/>
    </source>
</evidence>
<accession>A0A3R5YIE8</accession>
<dbReference type="SUPFAM" id="SSF49879">
    <property type="entry name" value="SMAD/FHA domain"/>
    <property type="match status" value="1"/>
</dbReference>
<dbReference type="Proteomes" id="UP000285820">
    <property type="component" value="Unassembled WGS sequence"/>
</dbReference>
<organism evidence="2 3">
    <name type="scientific">Roseburia inulinivorans</name>
    <dbReference type="NCBI Taxonomy" id="360807"/>
    <lineage>
        <taxon>Bacteria</taxon>
        <taxon>Bacillati</taxon>
        <taxon>Bacillota</taxon>
        <taxon>Clostridia</taxon>
        <taxon>Lachnospirales</taxon>
        <taxon>Lachnospiraceae</taxon>
        <taxon>Roseburia</taxon>
    </lineage>
</organism>
<evidence type="ECO:0000313" key="2">
    <source>
        <dbReference type="EMBL" id="RGR66164.1"/>
    </source>
</evidence>
<dbReference type="EMBL" id="QRUN01000026">
    <property type="protein sequence ID" value="RGR66164.1"/>
    <property type="molecule type" value="Genomic_DNA"/>
</dbReference>
<dbReference type="CDD" id="cd00060">
    <property type="entry name" value="FHA"/>
    <property type="match status" value="1"/>
</dbReference>